<dbReference type="GO" id="GO:0003676">
    <property type="term" value="F:nucleic acid binding"/>
    <property type="evidence" value="ECO:0007669"/>
    <property type="project" value="InterPro"/>
</dbReference>
<reference evidence="1" key="1">
    <citation type="submission" date="2020-07" db="EMBL/GenBank/DDBJ databases">
        <title>Multicomponent nature underlies the extraordinary mechanical properties of spider dragline silk.</title>
        <authorList>
            <person name="Kono N."/>
            <person name="Nakamura H."/>
            <person name="Mori M."/>
            <person name="Yoshida Y."/>
            <person name="Ohtoshi R."/>
            <person name="Malay A.D."/>
            <person name="Moran D.A.P."/>
            <person name="Tomita M."/>
            <person name="Numata K."/>
            <person name="Arakawa K."/>
        </authorList>
    </citation>
    <scope>NUCLEOTIDE SEQUENCE</scope>
</reference>
<evidence type="ECO:0000313" key="1">
    <source>
        <dbReference type="EMBL" id="GFQ82609.1"/>
    </source>
</evidence>
<dbReference type="Proteomes" id="UP000887116">
    <property type="component" value="Unassembled WGS sequence"/>
</dbReference>
<keyword evidence="2" id="KW-1185">Reference proteome</keyword>
<organism evidence="1 2">
    <name type="scientific">Trichonephila clavata</name>
    <name type="common">Joro spider</name>
    <name type="synonym">Nephila clavata</name>
    <dbReference type="NCBI Taxonomy" id="2740835"/>
    <lineage>
        <taxon>Eukaryota</taxon>
        <taxon>Metazoa</taxon>
        <taxon>Ecdysozoa</taxon>
        <taxon>Arthropoda</taxon>
        <taxon>Chelicerata</taxon>
        <taxon>Arachnida</taxon>
        <taxon>Araneae</taxon>
        <taxon>Araneomorphae</taxon>
        <taxon>Entelegynae</taxon>
        <taxon>Araneoidea</taxon>
        <taxon>Nephilidae</taxon>
        <taxon>Trichonephila</taxon>
    </lineage>
</organism>
<protein>
    <submittedName>
        <fullName evidence="1">Histone-lysine N-methyltransferase SETMAR</fullName>
    </submittedName>
</protein>
<comment type="caution">
    <text evidence="1">The sequence shown here is derived from an EMBL/GenBank/DDBJ whole genome shotgun (WGS) entry which is preliminary data.</text>
</comment>
<evidence type="ECO:0000313" key="2">
    <source>
        <dbReference type="Proteomes" id="UP000887116"/>
    </source>
</evidence>
<dbReference type="PANTHER" id="PTHR46060">
    <property type="entry name" value="MARINER MOS1 TRANSPOSASE-LIKE PROTEIN"/>
    <property type="match status" value="1"/>
</dbReference>
<dbReference type="AlphaFoldDB" id="A0A8X6KRQ4"/>
<proteinExistence type="predicted"/>
<dbReference type="InterPro" id="IPR052709">
    <property type="entry name" value="Transposase-MT_Hybrid"/>
</dbReference>
<dbReference type="EMBL" id="BMAO01032495">
    <property type="protein sequence ID" value="GFQ82609.1"/>
    <property type="molecule type" value="Genomic_DNA"/>
</dbReference>
<dbReference type="Gene3D" id="3.30.420.10">
    <property type="entry name" value="Ribonuclease H-like superfamily/Ribonuclease H"/>
    <property type="match status" value="1"/>
</dbReference>
<sequence>MMCNLIFLLRYHSDSQHFIDYIVTGEGTWLHHFVPTSKKATMEWKHPGSPTTKKFKVTTSAGKVLATIFWDSLWCYTDRLLGVLPDYQRRSLLVHFDKITRNHSTQTAGHVE</sequence>
<accession>A0A8X6KRQ4</accession>
<dbReference type="InterPro" id="IPR036397">
    <property type="entry name" value="RNaseH_sf"/>
</dbReference>
<name>A0A8X6KRQ4_TRICU</name>
<gene>
    <name evidence="1" type="primary">X975_15074</name>
    <name evidence="1" type="ORF">TNCT_559551</name>
</gene>
<dbReference type="PANTHER" id="PTHR46060:SF1">
    <property type="entry name" value="MARINER MOS1 TRANSPOSASE-LIKE PROTEIN"/>
    <property type="match status" value="1"/>
</dbReference>
<dbReference type="OrthoDB" id="6433790at2759"/>